<organism evidence="4 5">
    <name type="scientific">Pterulicium gracile</name>
    <dbReference type="NCBI Taxonomy" id="1884261"/>
    <lineage>
        <taxon>Eukaryota</taxon>
        <taxon>Fungi</taxon>
        <taxon>Dikarya</taxon>
        <taxon>Basidiomycota</taxon>
        <taxon>Agaricomycotina</taxon>
        <taxon>Agaricomycetes</taxon>
        <taxon>Agaricomycetidae</taxon>
        <taxon>Agaricales</taxon>
        <taxon>Pleurotineae</taxon>
        <taxon>Pterulaceae</taxon>
        <taxon>Pterulicium</taxon>
    </lineage>
</organism>
<evidence type="ECO:0000313" key="4">
    <source>
        <dbReference type="EMBL" id="TFL01232.1"/>
    </source>
</evidence>
<dbReference type="InterPro" id="IPR050231">
    <property type="entry name" value="Iron_ascorbate_oxido_reductase"/>
</dbReference>
<dbReference type="Proteomes" id="UP000305067">
    <property type="component" value="Unassembled WGS sequence"/>
</dbReference>
<feature type="region of interest" description="Disordered" evidence="2">
    <location>
        <begin position="125"/>
        <end position="175"/>
    </location>
</feature>
<dbReference type="InterPro" id="IPR027443">
    <property type="entry name" value="IPNS-like_sf"/>
</dbReference>
<name>A0A5C3QHP3_9AGAR</name>
<dbReference type="SUPFAM" id="SSF51197">
    <property type="entry name" value="Clavaminate synthase-like"/>
    <property type="match status" value="1"/>
</dbReference>
<accession>A0A5C3QHP3</accession>
<dbReference type="Gene3D" id="2.60.120.330">
    <property type="entry name" value="B-lactam Antibiotic, Isopenicillin N Synthase, Chain"/>
    <property type="match status" value="1"/>
</dbReference>
<keyword evidence="1" id="KW-0560">Oxidoreductase</keyword>
<proteinExistence type="inferred from homology"/>
<evidence type="ECO:0000259" key="3">
    <source>
        <dbReference type="PROSITE" id="PS51471"/>
    </source>
</evidence>
<dbReference type="STRING" id="1884261.A0A5C3QHP3"/>
<keyword evidence="1" id="KW-0479">Metal-binding</keyword>
<dbReference type="Pfam" id="PF14226">
    <property type="entry name" value="DIOX_N"/>
    <property type="match status" value="1"/>
</dbReference>
<sequence length="386" mass="42334">MSLLSEASETQALFDRIPVIDLTRATSTTPSDRQALAKEVRSACMTAGFFYVTNHGIPKPKIDGVFNASKTFFAQEEGRKMEIRNQGRTTSNFKGYVPPLSSNNDPKNKGDLHEGFCIGYEALPSESTSHSSSKSMPRQESAPGQESASSQGEGGEGGEGATTSSAKTVGDNLWPSGDGMDTFRQDVLGYYHAAVGLGRTLFPLFAMALGMEEGWFDGKTRNAAAIMRLLHYPSQEVRDERVMGIGAHTDWECFTILWQQPGIQALQVLSPADGKWVDAPAIEGALVINLGDQFMRWTSTFLLAHFEARTEDGDLRANVDGIFQSNVHRAINTSGAERYSIPLFFGTDYDVLLEPIPSCVSGERPAKYEVITAGEFIQERLRKTYM</sequence>
<dbReference type="Pfam" id="PF03171">
    <property type="entry name" value="2OG-FeII_Oxy"/>
    <property type="match status" value="1"/>
</dbReference>
<comment type="similarity">
    <text evidence="1">Belongs to the iron/ascorbate-dependent oxidoreductase family.</text>
</comment>
<dbReference type="PANTHER" id="PTHR47990">
    <property type="entry name" value="2-OXOGLUTARATE (2OG) AND FE(II)-DEPENDENT OXYGENASE SUPERFAMILY PROTEIN-RELATED"/>
    <property type="match status" value="1"/>
</dbReference>
<dbReference type="InterPro" id="IPR004212">
    <property type="entry name" value="GTF2I"/>
</dbReference>
<dbReference type="GO" id="GO:0016491">
    <property type="term" value="F:oxidoreductase activity"/>
    <property type="evidence" value="ECO:0007669"/>
    <property type="project" value="UniProtKB-KW"/>
</dbReference>
<dbReference type="PROSITE" id="PS51139">
    <property type="entry name" value="GTF2I"/>
    <property type="match status" value="1"/>
</dbReference>
<dbReference type="OrthoDB" id="288590at2759"/>
<dbReference type="InterPro" id="IPR044861">
    <property type="entry name" value="IPNS-like_FE2OG_OXY"/>
</dbReference>
<keyword evidence="1" id="KW-0408">Iron</keyword>
<protein>
    <recommendedName>
        <fullName evidence="3">Fe2OG dioxygenase domain-containing protein</fullName>
    </recommendedName>
</protein>
<reference evidence="4 5" key="1">
    <citation type="journal article" date="2019" name="Nat. Ecol. Evol.">
        <title>Megaphylogeny resolves global patterns of mushroom evolution.</title>
        <authorList>
            <person name="Varga T."/>
            <person name="Krizsan K."/>
            <person name="Foldi C."/>
            <person name="Dima B."/>
            <person name="Sanchez-Garcia M."/>
            <person name="Sanchez-Ramirez S."/>
            <person name="Szollosi G.J."/>
            <person name="Szarkandi J.G."/>
            <person name="Papp V."/>
            <person name="Albert L."/>
            <person name="Andreopoulos W."/>
            <person name="Angelini C."/>
            <person name="Antonin V."/>
            <person name="Barry K.W."/>
            <person name="Bougher N.L."/>
            <person name="Buchanan P."/>
            <person name="Buyck B."/>
            <person name="Bense V."/>
            <person name="Catcheside P."/>
            <person name="Chovatia M."/>
            <person name="Cooper J."/>
            <person name="Damon W."/>
            <person name="Desjardin D."/>
            <person name="Finy P."/>
            <person name="Geml J."/>
            <person name="Haridas S."/>
            <person name="Hughes K."/>
            <person name="Justo A."/>
            <person name="Karasinski D."/>
            <person name="Kautmanova I."/>
            <person name="Kiss B."/>
            <person name="Kocsube S."/>
            <person name="Kotiranta H."/>
            <person name="LaButti K.M."/>
            <person name="Lechner B.E."/>
            <person name="Liimatainen K."/>
            <person name="Lipzen A."/>
            <person name="Lukacs Z."/>
            <person name="Mihaltcheva S."/>
            <person name="Morgado L.N."/>
            <person name="Niskanen T."/>
            <person name="Noordeloos M.E."/>
            <person name="Ohm R.A."/>
            <person name="Ortiz-Santana B."/>
            <person name="Ovrebo C."/>
            <person name="Racz N."/>
            <person name="Riley R."/>
            <person name="Savchenko A."/>
            <person name="Shiryaev A."/>
            <person name="Soop K."/>
            <person name="Spirin V."/>
            <person name="Szebenyi C."/>
            <person name="Tomsovsky M."/>
            <person name="Tulloss R.E."/>
            <person name="Uehling J."/>
            <person name="Grigoriev I.V."/>
            <person name="Vagvolgyi C."/>
            <person name="Papp T."/>
            <person name="Martin F.M."/>
            <person name="Miettinen O."/>
            <person name="Hibbett D.S."/>
            <person name="Nagy L.G."/>
        </authorList>
    </citation>
    <scope>NUCLEOTIDE SEQUENCE [LARGE SCALE GENOMIC DNA]</scope>
    <source>
        <strain evidence="4 5">CBS 309.79</strain>
    </source>
</reference>
<dbReference type="InterPro" id="IPR005123">
    <property type="entry name" value="Oxoglu/Fe-dep_dioxygenase_dom"/>
</dbReference>
<dbReference type="GO" id="GO:0046872">
    <property type="term" value="F:metal ion binding"/>
    <property type="evidence" value="ECO:0007669"/>
    <property type="project" value="UniProtKB-KW"/>
</dbReference>
<evidence type="ECO:0000256" key="2">
    <source>
        <dbReference type="SAM" id="MobiDB-lite"/>
    </source>
</evidence>
<dbReference type="EMBL" id="ML178825">
    <property type="protein sequence ID" value="TFL01232.1"/>
    <property type="molecule type" value="Genomic_DNA"/>
</dbReference>
<feature type="compositionally biased region" description="Low complexity" evidence="2">
    <location>
        <begin position="125"/>
        <end position="135"/>
    </location>
</feature>
<evidence type="ECO:0000313" key="5">
    <source>
        <dbReference type="Proteomes" id="UP000305067"/>
    </source>
</evidence>
<dbReference type="PROSITE" id="PS51471">
    <property type="entry name" value="FE2OG_OXY"/>
    <property type="match status" value="1"/>
</dbReference>
<evidence type="ECO:0000256" key="1">
    <source>
        <dbReference type="RuleBase" id="RU003682"/>
    </source>
</evidence>
<feature type="region of interest" description="Disordered" evidence="2">
    <location>
        <begin position="82"/>
        <end position="108"/>
    </location>
</feature>
<feature type="domain" description="Fe2OG dioxygenase" evidence="3">
    <location>
        <begin position="222"/>
        <end position="347"/>
    </location>
</feature>
<gene>
    <name evidence="4" type="ORF">BDV98DRAFT_567765</name>
</gene>
<keyword evidence="5" id="KW-1185">Reference proteome</keyword>
<dbReference type="InterPro" id="IPR026992">
    <property type="entry name" value="DIOX_N"/>
</dbReference>
<dbReference type="AlphaFoldDB" id="A0A5C3QHP3"/>